<feature type="region of interest" description="Disordered" evidence="1">
    <location>
        <begin position="39"/>
        <end position="77"/>
    </location>
</feature>
<evidence type="ECO:0000313" key="2">
    <source>
        <dbReference type="EMBL" id="KAG5554797.1"/>
    </source>
</evidence>
<dbReference type="AlphaFoldDB" id="A0AAV6KQ62"/>
<evidence type="ECO:0000313" key="3">
    <source>
        <dbReference type="Proteomes" id="UP000823749"/>
    </source>
</evidence>
<dbReference type="EMBL" id="JACTNZ010000004">
    <property type="protein sequence ID" value="KAG5554797.1"/>
    <property type="molecule type" value="Genomic_DNA"/>
</dbReference>
<accession>A0AAV6KQ62</accession>
<reference evidence="2" key="1">
    <citation type="submission" date="2020-08" db="EMBL/GenBank/DDBJ databases">
        <title>Plant Genome Project.</title>
        <authorList>
            <person name="Zhang R.-G."/>
        </authorList>
    </citation>
    <scope>NUCLEOTIDE SEQUENCE</scope>
    <source>
        <strain evidence="2">WSP0</strain>
        <tissue evidence="2">Leaf</tissue>
    </source>
</reference>
<keyword evidence="3" id="KW-1185">Reference proteome</keyword>
<proteinExistence type="predicted"/>
<comment type="caution">
    <text evidence="2">The sequence shown here is derived from an EMBL/GenBank/DDBJ whole genome shotgun (WGS) entry which is preliminary data.</text>
</comment>
<organism evidence="2 3">
    <name type="scientific">Rhododendron griersonianum</name>
    <dbReference type="NCBI Taxonomy" id="479676"/>
    <lineage>
        <taxon>Eukaryota</taxon>
        <taxon>Viridiplantae</taxon>
        <taxon>Streptophyta</taxon>
        <taxon>Embryophyta</taxon>
        <taxon>Tracheophyta</taxon>
        <taxon>Spermatophyta</taxon>
        <taxon>Magnoliopsida</taxon>
        <taxon>eudicotyledons</taxon>
        <taxon>Gunneridae</taxon>
        <taxon>Pentapetalae</taxon>
        <taxon>asterids</taxon>
        <taxon>Ericales</taxon>
        <taxon>Ericaceae</taxon>
        <taxon>Ericoideae</taxon>
        <taxon>Rhodoreae</taxon>
        <taxon>Rhododendron</taxon>
    </lineage>
</organism>
<feature type="compositionally biased region" description="Polar residues" evidence="1">
    <location>
        <begin position="59"/>
        <end position="77"/>
    </location>
</feature>
<sequence>MTESQSMNVHSHIEMATSESSVKDPSIVVECTKGIVEDDNHGFHAFPTPPKGAEEMVPDNSSFQASPSPPTLSKSSVGYSADYKPISSYARSWNGQRLPSQQNVSSLKTAKAFRFFHRPSTSPIELRSINESPKDPMNCDPEDFVSNTSPTVEVGNVSIYDPVFPSIGIQPTPHSSHTVESSTRIEAPFLHPGSDVRNLGSKRIKACWNNDFVNTFNQDSRLNDMAICRNLSCGEPDV</sequence>
<evidence type="ECO:0000256" key="1">
    <source>
        <dbReference type="SAM" id="MobiDB-lite"/>
    </source>
</evidence>
<dbReference type="Proteomes" id="UP000823749">
    <property type="component" value="Chromosome 4"/>
</dbReference>
<feature type="region of interest" description="Disordered" evidence="1">
    <location>
        <begin position="1"/>
        <end position="24"/>
    </location>
</feature>
<name>A0AAV6KQ62_9ERIC</name>
<gene>
    <name evidence="2" type="ORF">RHGRI_012378</name>
</gene>
<protein>
    <submittedName>
        <fullName evidence="2">Uncharacterized protein</fullName>
    </submittedName>
</protein>